<dbReference type="EMBL" id="DSFP01000081">
    <property type="protein sequence ID" value="HEW46962.1"/>
    <property type="molecule type" value="Genomic_DNA"/>
</dbReference>
<dbReference type="Gene3D" id="3.30.1330.60">
    <property type="entry name" value="OmpA-like domain"/>
    <property type="match status" value="1"/>
</dbReference>
<keyword evidence="9" id="KW-0969">Cilium</keyword>
<dbReference type="Pfam" id="PF00691">
    <property type="entry name" value="OmpA"/>
    <property type="match status" value="1"/>
</dbReference>
<dbReference type="InterPro" id="IPR050330">
    <property type="entry name" value="Bact_OuterMem_StrucFunc"/>
</dbReference>
<keyword evidence="9" id="KW-0282">Flagellum</keyword>
<evidence type="ECO:0000313" key="9">
    <source>
        <dbReference type="EMBL" id="HEW46962.1"/>
    </source>
</evidence>
<protein>
    <submittedName>
        <fullName evidence="9">Flagellar motor protein MotB</fullName>
    </submittedName>
</protein>
<feature type="domain" description="OmpA-like" evidence="8">
    <location>
        <begin position="114"/>
        <end position="233"/>
    </location>
</feature>
<organism evidence="9">
    <name type="scientific">Hydrogenobacter sp</name>
    <dbReference type="NCBI Taxonomy" id="2152829"/>
    <lineage>
        <taxon>Bacteria</taxon>
        <taxon>Pseudomonadati</taxon>
        <taxon>Aquificota</taxon>
        <taxon>Aquificia</taxon>
        <taxon>Aquificales</taxon>
        <taxon>Aquificaceae</taxon>
        <taxon>Hydrogenobacter</taxon>
    </lineage>
</organism>
<accession>A0A7C2V6K1</accession>
<evidence type="ECO:0000256" key="3">
    <source>
        <dbReference type="ARBA" id="ARBA00022475"/>
    </source>
</evidence>
<comment type="caution">
    <text evidence="9">The sequence shown here is derived from an EMBL/GenBank/DDBJ whole genome shotgun (WGS) entry which is preliminary data.</text>
</comment>
<dbReference type="GO" id="GO:0005886">
    <property type="term" value="C:plasma membrane"/>
    <property type="evidence" value="ECO:0007669"/>
    <property type="project" value="UniProtKB-SubCell"/>
</dbReference>
<dbReference type="PANTHER" id="PTHR30329:SF21">
    <property type="entry name" value="LIPOPROTEIN YIAD-RELATED"/>
    <property type="match status" value="1"/>
</dbReference>
<evidence type="ECO:0000256" key="1">
    <source>
        <dbReference type="ARBA" id="ARBA00004162"/>
    </source>
</evidence>
<name>A0A7C2V6K1_9AQUI</name>
<dbReference type="SUPFAM" id="SSF103088">
    <property type="entry name" value="OmpA-like"/>
    <property type="match status" value="1"/>
</dbReference>
<keyword evidence="4" id="KW-0812">Transmembrane</keyword>
<dbReference type="PROSITE" id="PS51123">
    <property type="entry name" value="OMPA_2"/>
    <property type="match status" value="1"/>
</dbReference>
<evidence type="ECO:0000256" key="4">
    <source>
        <dbReference type="ARBA" id="ARBA00022692"/>
    </source>
</evidence>
<dbReference type="CDD" id="cd07185">
    <property type="entry name" value="OmpA_C-like"/>
    <property type="match status" value="1"/>
</dbReference>
<dbReference type="PANTHER" id="PTHR30329">
    <property type="entry name" value="STATOR ELEMENT OF FLAGELLAR MOTOR COMPLEX"/>
    <property type="match status" value="1"/>
</dbReference>
<evidence type="ECO:0000256" key="6">
    <source>
        <dbReference type="ARBA" id="ARBA00023136"/>
    </source>
</evidence>
<gene>
    <name evidence="9" type="ORF">ENO47_09945</name>
</gene>
<dbReference type="InterPro" id="IPR036737">
    <property type="entry name" value="OmpA-like_sf"/>
</dbReference>
<keyword evidence="5" id="KW-1133">Transmembrane helix</keyword>
<dbReference type="Pfam" id="PF13677">
    <property type="entry name" value="MotB_plug"/>
    <property type="match status" value="1"/>
</dbReference>
<evidence type="ECO:0000256" key="5">
    <source>
        <dbReference type="ARBA" id="ARBA00022989"/>
    </source>
</evidence>
<reference evidence="9" key="1">
    <citation type="journal article" date="2020" name="mSystems">
        <title>Genome- and Community-Level Interaction Insights into Carbon Utilization and Element Cycling Functions of Hydrothermarchaeota in Hydrothermal Sediment.</title>
        <authorList>
            <person name="Zhou Z."/>
            <person name="Liu Y."/>
            <person name="Xu W."/>
            <person name="Pan J."/>
            <person name="Luo Z.H."/>
            <person name="Li M."/>
        </authorList>
    </citation>
    <scope>NUCLEOTIDE SEQUENCE [LARGE SCALE GENOMIC DNA]</scope>
    <source>
        <strain evidence="9">SpSt-132</strain>
    </source>
</reference>
<comment type="similarity">
    <text evidence="2">Belongs to the MotB family.</text>
</comment>
<sequence>MKKKKCPEEVSEKWAIPYADFLTLLLCLFIALFAMAQAGKQAAMEYAQAFAKAFGMRLVPFQESLPKQILPEPVLKRAEPTEKGKRIQRQLQELQEMLKKLGLEGEFKIAYEAIGIRLILQEKLLFDPGSADIKPEMRPVLDKIYDIIKDLPNPVEVEGHTDNIPISTERFPSNWELSGARASSIVRYFISRGINPERLKASGYADTRPLVSNATPEGRAQNRRVEIVILNIRGAELTSPKKEENQ</sequence>
<keyword evidence="6 7" id="KW-0472">Membrane</keyword>
<evidence type="ECO:0000259" key="8">
    <source>
        <dbReference type="PROSITE" id="PS51123"/>
    </source>
</evidence>
<dbReference type="InterPro" id="IPR025713">
    <property type="entry name" value="MotB-like_N_dom"/>
</dbReference>
<evidence type="ECO:0000256" key="2">
    <source>
        <dbReference type="ARBA" id="ARBA00008914"/>
    </source>
</evidence>
<comment type="subcellular location">
    <subcellularLocation>
        <location evidence="1">Cell membrane</location>
        <topology evidence="1">Single-pass membrane protein</topology>
    </subcellularLocation>
</comment>
<keyword evidence="3" id="KW-1003">Cell membrane</keyword>
<evidence type="ECO:0000256" key="7">
    <source>
        <dbReference type="PROSITE-ProRule" id="PRU00473"/>
    </source>
</evidence>
<proteinExistence type="inferred from homology"/>
<dbReference type="InterPro" id="IPR006665">
    <property type="entry name" value="OmpA-like"/>
</dbReference>
<keyword evidence="9" id="KW-0966">Cell projection</keyword>
<dbReference type="AlphaFoldDB" id="A0A7C2V6K1"/>